<name>A0A286GXG7_9BACT</name>
<dbReference type="Proteomes" id="UP000219452">
    <property type="component" value="Unassembled WGS sequence"/>
</dbReference>
<gene>
    <name evidence="1" type="ORF">SAMN06269250_0146</name>
</gene>
<protein>
    <submittedName>
        <fullName evidence="1">Uncharacterized protein</fullName>
    </submittedName>
</protein>
<keyword evidence="2" id="KW-1185">Reference proteome</keyword>
<evidence type="ECO:0000313" key="2">
    <source>
        <dbReference type="Proteomes" id="UP000219452"/>
    </source>
</evidence>
<dbReference type="AlphaFoldDB" id="A0A286GXG7"/>
<sequence length="86" mass="9749">MIVVVTELSLPKSTLQVLYPICTTQNNTLLYIIDYQSVITCNYILYRKVVSGNTLLVLSRKAGIHQIPAFLLNSNILQQTIYFGQQ</sequence>
<dbReference type="EMBL" id="OCNH01000010">
    <property type="protein sequence ID" value="SOD99754.1"/>
    <property type="molecule type" value="Genomic_DNA"/>
</dbReference>
<reference evidence="2" key="1">
    <citation type="submission" date="2017-09" db="EMBL/GenBank/DDBJ databases">
        <authorList>
            <person name="Varghese N."/>
            <person name="Submissions S."/>
        </authorList>
    </citation>
    <scope>NUCLEOTIDE SEQUENCE [LARGE SCALE GENOMIC DNA]</scope>
    <source>
        <strain evidence="2">DSM 29961</strain>
    </source>
</reference>
<accession>A0A286GXG7</accession>
<proteinExistence type="predicted"/>
<evidence type="ECO:0000313" key="1">
    <source>
        <dbReference type="EMBL" id="SOD99754.1"/>
    </source>
</evidence>
<organism evidence="1 2">
    <name type="scientific">Spirosoma fluviale</name>
    <dbReference type="NCBI Taxonomy" id="1597977"/>
    <lineage>
        <taxon>Bacteria</taxon>
        <taxon>Pseudomonadati</taxon>
        <taxon>Bacteroidota</taxon>
        <taxon>Cytophagia</taxon>
        <taxon>Cytophagales</taxon>
        <taxon>Cytophagaceae</taxon>
        <taxon>Spirosoma</taxon>
    </lineage>
</organism>